<evidence type="ECO:0000259" key="2">
    <source>
        <dbReference type="Pfam" id="PF00561"/>
    </source>
</evidence>
<dbReference type="RefSeq" id="WP_106930863.1">
    <property type="nucleotide sequence ID" value="NZ_PYFT01000001.1"/>
</dbReference>
<dbReference type="Proteomes" id="UP000240357">
    <property type="component" value="Unassembled WGS sequence"/>
</dbReference>
<dbReference type="Pfam" id="PF00561">
    <property type="entry name" value="Abhydrolase_1"/>
    <property type="match status" value="1"/>
</dbReference>
<evidence type="ECO:0000313" key="4">
    <source>
        <dbReference type="Proteomes" id="UP000240357"/>
    </source>
</evidence>
<dbReference type="GO" id="GO:0016787">
    <property type="term" value="F:hydrolase activity"/>
    <property type="evidence" value="ECO:0007669"/>
    <property type="project" value="UniProtKB-KW"/>
</dbReference>
<gene>
    <name evidence="3" type="ORF">AHMF7605_15605</name>
</gene>
<dbReference type="InterPro" id="IPR000639">
    <property type="entry name" value="Epox_hydrolase-like"/>
</dbReference>
<comment type="caution">
    <text evidence="3">The sequence shown here is derived from an EMBL/GenBank/DDBJ whole genome shotgun (WGS) entry which is preliminary data.</text>
</comment>
<evidence type="ECO:0000256" key="1">
    <source>
        <dbReference type="ARBA" id="ARBA00022801"/>
    </source>
</evidence>
<protein>
    <submittedName>
        <fullName evidence="3">Alpha/beta hydrolase</fullName>
    </submittedName>
</protein>
<name>A0A2T2YH33_9BACT</name>
<dbReference type="Gene3D" id="3.40.50.1820">
    <property type="entry name" value="alpha/beta hydrolase"/>
    <property type="match status" value="1"/>
</dbReference>
<reference evidence="3 4" key="1">
    <citation type="submission" date="2018-03" db="EMBL/GenBank/DDBJ databases">
        <title>Adhaeribacter sp. HMF7605 Genome sequencing and assembly.</title>
        <authorList>
            <person name="Kang H."/>
            <person name="Kang J."/>
            <person name="Cha I."/>
            <person name="Kim H."/>
            <person name="Joh K."/>
        </authorList>
    </citation>
    <scope>NUCLEOTIDE SEQUENCE [LARGE SCALE GENOMIC DNA]</scope>
    <source>
        <strain evidence="3 4">HMF7605</strain>
    </source>
</reference>
<dbReference type="PRINTS" id="PR00111">
    <property type="entry name" value="ABHYDROLASE"/>
</dbReference>
<dbReference type="InterPro" id="IPR000073">
    <property type="entry name" value="AB_hydrolase_1"/>
</dbReference>
<dbReference type="PANTHER" id="PTHR46118:SF4">
    <property type="entry name" value="PROTEIN ABHD11"/>
    <property type="match status" value="1"/>
</dbReference>
<dbReference type="AlphaFoldDB" id="A0A2T2YH33"/>
<dbReference type="InterPro" id="IPR029058">
    <property type="entry name" value="AB_hydrolase_fold"/>
</dbReference>
<accession>A0A2T2YH33</accession>
<dbReference type="OrthoDB" id="9808398at2"/>
<dbReference type="PANTHER" id="PTHR46118">
    <property type="entry name" value="PROTEIN ABHD11"/>
    <property type="match status" value="1"/>
</dbReference>
<dbReference type="SUPFAM" id="SSF53474">
    <property type="entry name" value="alpha/beta-Hydrolases"/>
    <property type="match status" value="1"/>
</dbReference>
<evidence type="ECO:0000313" key="3">
    <source>
        <dbReference type="EMBL" id="PSR54827.1"/>
    </source>
</evidence>
<dbReference type="PRINTS" id="PR00412">
    <property type="entry name" value="EPOXHYDRLASE"/>
</dbReference>
<sequence length="253" mass="28947">MKLHYRDLGQGTPFVILHGLFGISDNWQTLAKYWSQKYHVYLLDLRNHGRSPQSTDFNYDLMVEDLSEFITEHNLVNPVIMGHSMGGKVAMNFALSHPNQVSKLIVVDIAPRPYPVHHQDIINGLNAIDISTMTSRTEAETALEPYIPETDVRLFLLKNLYRKEDNSFGWRMNLAAIERNIAEVGRETIADVPFTKPTLFVKGGNSRYIQEKDVPSIQRLFPNVQLVTIENVGHWVHAEAPEKFYQLVVDFIG</sequence>
<organism evidence="3 4">
    <name type="scientific">Adhaeribacter arboris</name>
    <dbReference type="NCBI Taxonomy" id="2072846"/>
    <lineage>
        <taxon>Bacteria</taxon>
        <taxon>Pseudomonadati</taxon>
        <taxon>Bacteroidota</taxon>
        <taxon>Cytophagia</taxon>
        <taxon>Cytophagales</taxon>
        <taxon>Hymenobacteraceae</taxon>
        <taxon>Adhaeribacter</taxon>
    </lineage>
</organism>
<keyword evidence="1 3" id="KW-0378">Hydrolase</keyword>
<proteinExistence type="predicted"/>
<keyword evidence="4" id="KW-1185">Reference proteome</keyword>
<feature type="domain" description="AB hydrolase-1" evidence="2">
    <location>
        <begin position="13"/>
        <end position="241"/>
    </location>
</feature>
<dbReference type="EMBL" id="PYFT01000001">
    <property type="protein sequence ID" value="PSR54827.1"/>
    <property type="molecule type" value="Genomic_DNA"/>
</dbReference>